<keyword evidence="1" id="KW-1133">Transmembrane helix</keyword>
<evidence type="ECO:0000256" key="1">
    <source>
        <dbReference type="SAM" id="Phobius"/>
    </source>
</evidence>
<proteinExistence type="predicted"/>
<organism evidence="2 3">
    <name type="scientific">Aspergillus minisclerotigenes</name>
    <dbReference type="NCBI Taxonomy" id="656917"/>
    <lineage>
        <taxon>Eukaryota</taxon>
        <taxon>Fungi</taxon>
        <taxon>Dikarya</taxon>
        <taxon>Ascomycota</taxon>
        <taxon>Pezizomycotina</taxon>
        <taxon>Eurotiomycetes</taxon>
        <taxon>Eurotiomycetidae</taxon>
        <taxon>Eurotiales</taxon>
        <taxon>Aspergillaceae</taxon>
        <taxon>Aspergillus</taxon>
        <taxon>Aspergillus subgen. Circumdati</taxon>
    </lineage>
</organism>
<gene>
    <name evidence="2" type="ORF">BDV30DRAFT_93766</name>
</gene>
<dbReference type="EMBL" id="ML732789">
    <property type="protein sequence ID" value="KAB8274349.1"/>
    <property type="molecule type" value="Genomic_DNA"/>
</dbReference>
<evidence type="ECO:0000313" key="3">
    <source>
        <dbReference type="Proteomes" id="UP000326289"/>
    </source>
</evidence>
<reference evidence="2 3" key="1">
    <citation type="submission" date="2019-04" db="EMBL/GenBank/DDBJ databases">
        <title>Fungal friends and foes A comparative genomics study of 23 Aspergillus species from section Flavi.</title>
        <authorList>
            <consortium name="DOE Joint Genome Institute"/>
            <person name="Kjaerbolling I."/>
            <person name="Vesth T.C."/>
            <person name="Frisvad J.C."/>
            <person name="Nybo J.L."/>
            <person name="Theobald S."/>
            <person name="Kildgaard S."/>
            <person name="Petersen T.I."/>
            <person name="Kuo A."/>
            <person name="Sato A."/>
            <person name="Lyhne E.K."/>
            <person name="Kogle M.E."/>
            <person name="Wiebenga A."/>
            <person name="Kun R.S."/>
            <person name="Lubbers R.J."/>
            <person name="Makela M.R."/>
            <person name="Barry K."/>
            <person name="Chovatia M."/>
            <person name="Clum A."/>
            <person name="Daum C."/>
            <person name="Haridas S."/>
            <person name="He G."/>
            <person name="LaButti K."/>
            <person name="Lipzen A."/>
            <person name="Mondo S."/>
            <person name="Pangilinan J."/>
            <person name="Riley R."/>
            <person name="Salamov A."/>
            <person name="Simmons B.A."/>
            <person name="Magnuson J.K."/>
            <person name="Henrissat B."/>
            <person name="Mortensen U.H."/>
            <person name="Larsen T.O."/>
            <person name="De vries R.P."/>
            <person name="Grigoriev I.V."/>
            <person name="Machida M."/>
            <person name="Baker S.E."/>
            <person name="Andersen M.R."/>
        </authorList>
    </citation>
    <scope>NUCLEOTIDE SEQUENCE [LARGE SCALE GENOMIC DNA]</scope>
    <source>
        <strain evidence="2 3">CBS 117635</strain>
    </source>
</reference>
<name>A0A5N6J7V8_9EURO</name>
<evidence type="ECO:0000313" key="2">
    <source>
        <dbReference type="EMBL" id="KAB8274349.1"/>
    </source>
</evidence>
<keyword evidence="3" id="KW-1185">Reference proteome</keyword>
<accession>A0A5N6J7V8</accession>
<sequence length="142" mass="16808">MKYDDVDDLIYGVVRMDAIPCAWYYYLRCHSMQKKGGINYFPFINFFFRATVELAGLSYCARLDYIVPTFLFMFLYFSLSSAICSLYISFGLTRRFLRCSGARFVMRTRIGDGYVYCHLPLYKYNISFVLPFCVGWLEEIYI</sequence>
<dbReference type="AlphaFoldDB" id="A0A5N6J7V8"/>
<feature type="transmembrane region" description="Helical" evidence="1">
    <location>
        <begin position="38"/>
        <end position="59"/>
    </location>
</feature>
<protein>
    <submittedName>
        <fullName evidence="2">Uncharacterized protein</fullName>
    </submittedName>
</protein>
<keyword evidence="1" id="KW-0812">Transmembrane</keyword>
<feature type="transmembrane region" description="Helical" evidence="1">
    <location>
        <begin position="65"/>
        <end position="88"/>
    </location>
</feature>
<dbReference type="Proteomes" id="UP000326289">
    <property type="component" value="Unassembled WGS sequence"/>
</dbReference>
<keyword evidence="1" id="KW-0472">Membrane</keyword>